<dbReference type="GO" id="GO:0006412">
    <property type="term" value="P:translation"/>
    <property type="evidence" value="ECO:0007669"/>
    <property type="project" value="UniProtKB-KW"/>
</dbReference>
<name>F8AH42_PYRYC</name>
<gene>
    <name evidence="2" type="ordered locus">PYCH_04160</name>
</gene>
<dbReference type="STRING" id="529709.PYCH_04160"/>
<dbReference type="OrthoDB" id="100256at2157"/>
<organism evidence="2 3">
    <name type="scientific">Pyrococcus yayanosii (strain CH1 / JCM 16557)</name>
    <dbReference type="NCBI Taxonomy" id="529709"/>
    <lineage>
        <taxon>Archaea</taxon>
        <taxon>Methanobacteriati</taxon>
        <taxon>Methanobacteriota</taxon>
        <taxon>Thermococci</taxon>
        <taxon>Thermococcales</taxon>
        <taxon>Thermococcaceae</taxon>
        <taxon>Pyrococcus</taxon>
    </lineage>
</organism>
<dbReference type="RefSeq" id="WP_013905163.1">
    <property type="nucleotide sequence ID" value="NC_015680.1"/>
</dbReference>
<dbReference type="Pfam" id="PF14578">
    <property type="entry name" value="GTP_EFTU_D4"/>
    <property type="match status" value="1"/>
</dbReference>
<dbReference type="InterPro" id="IPR029459">
    <property type="entry name" value="EFTU-type"/>
</dbReference>
<feature type="domain" description="Elongation factor Tu-type" evidence="1">
    <location>
        <begin position="22"/>
        <end position="99"/>
    </location>
</feature>
<dbReference type="EMBL" id="CP002779">
    <property type="protein sequence ID" value="AEH24106.1"/>
    <property type="molecule type" value="Genomic_DNA"/>
</dbReference>
<dbReference type="AlphaFoldDB" id="F8AH42"/>
<dbReference type="eggNOG" id="arCOG05813">
    <property type="taxonomic scope" value="Archaea"/>
</dbReference>
<dbReference type="KEGG" id="pya:PYCH_04160"/>
<dbReference type="Proteomes" id="UP000008386">
    <property type="component" value="Chromosome"/>
</dbReference>
<evidence type="ECO:0000313" key="3">
    <source>
        <dbReference type="Proteomes" id="UP000008386"/>
    </source>
</evidence>
<reference evidence="2 3" key="1">
    <citation type="journal article" date="2011" name="J. Bacteriol.">
        <title>Complete genome sequence of the obligate piezophilic hyperthermophilic archaeon Pyrococcus yayanosii CH1.</title>
        <authorList>
            <person name="Jun X."/>
            <person name="Lupeng L."/>
            <person name="Minjuan X."/>
            <person name="Oger P."/>
            <person name="Fengping W."/>
            <person name="Jebbar M."/>
            <person name="Xiang X."/>
        </authorList>
    </citation>
    <scope>NUCLEOTIDE SEQUENCE [LARGE SCALE GENOMIC DNA]</scope>
    <source>
        <strain evidence="3">CH1 / JCM 16557</strain>
    </source>
</reference>
<dbReference type="InterPro" id="IPR009000">
    <property type="entry name" value="Transl_B-barrel_sf"/>
</dbReference>
<dbReference type="CDD" id="cd16265">
    <property type="entry name" value="Translation_Factor_II"/>
    <property type="match status" value="1"/>
</dbReference>
<keyword evidence="3" id="KW-1185">Reference proteome</keyword>
<dbReference type="GeneID" id="10836992"/>
<dbReference type="HOGENOM" id="CLU_178227_0_0_2"/>
<protein>
    <recommendedName>
        <fullName evidence="1">Elongation factor Tu-type domain-containing protein</fullName>
    </recommendedName>
</protein>
<dbReference type="Gene3D" id="2.40.30.10">
    <property type="entry name" value="Translation factors"/>
    <property type="match status" value="1"/>
</dbReference>
<dbReference type="NCBIfam" id="NF041207">
    <property type="entry name" value="tRNA_bind_PBP11"/>
    <property type="match status" value="1"/>
</dbReference>
<dbReference type="SUPFAM" id="SSF50447">
    <property type="entry name" value="Translation proteins"/>
    <property type="match status" value="1"/>
</dbReference>
<accession>F8AH42</accession>
<sequence>MGLLDRLFGRKIERIQIASREPIGSFRVEDVFRVMGRHVLVGEVLGGVIYPGYKVKGEGVAEIYKIQMERREVEFAISGDRVALILEGSLKARKGDVLEVYRA</sequence>
<evidence type="ECO:0000313" key="2">
    <source>
        <dbReference type="EMBL" id="AEH24106.1"/>
    </source>
</evidence>
<evidence type="ECO:0000259" key="1">
    <source>
        <dbReference type="Pfam" id="PF14578"/>
    </source>
</evidence>
<proteinExistence type="predicted"/>
<dbReference type="GO" id="GO:0005525">
    <property type="term" value="F:GTP binding"/>
    <property type="evidence" value="ECO:0007669"/>
    <property type="project" value="UniProtKB-KW"/>
</dbReference>